<keyword evidence="3" id="KW-1185">Reference proteome</keyword>
<dbReference type="InterPro" id="IPR040256">
    <property type="entry name" value="At4g02000-like"/>
</dbReference>
<organism evidence="2 3">
    <name type="scientific">Nelumbo nucifera</name>
    <name type="common">Sacred lotus</name>
    <dbReference type="NCBI Taxonomy" id="4432"/>
    <lineage>
        <taxon>Eukaryota</taxon>
        <taxon>Viridiplantae</taxon>
        <taxon>Streptophyta</taxon>
        <taxon>Embryophyta</taxon>
        <taxon>Tracheophyta</taxon>
        <taxon>Spermatophyta</taxon>
        <taxon>Magnoliopsida</taxon>
        <taxon>Proteales</taxon>
        <taxon>Nelumbonaceae</taxon>
        <taxon>Nelumbo</taxon>
    </lineage>
</organism>
<dbReference type="PANTHER" id="PTHR31286:SF180">
    <property type="entry name" value="OS10G0362600 PROTEIN"/>
    <property type="match status" value="1"/>
</dbReference>
<evidence type="ECO:0000313" key="2">
    <source>
        <dbReference type="EMBL" id="DAD23836.1"/>
    </source>
</evidence>
<name>A0A822XXV5_NELNU</name>
<gene>
    <name evidence="2" type="ORF">HUJ06_025299</name>
</gene>
<evidence type="ECO:0000259" key="1">
    <source>
        <dbReference type="Pfam" id="PF14111"/>
    </source>
</evidence>
<dbReference type="InterPro" id="IPR025558">
    <property type="entry name" value="DUF4283"/>
</dbReference>
<evidence type="ECO:0000313" key="3">
    <source>
        <dbReference type="Proteomes" id="UP000607653"/>
    </source>
</evidence>
<dbReference type="EMBL" id="DUZY01000001">
    <property type="protein sequence ID" value="DAD23836.1"/>
    <property type="molecule type" value="Genomic_DNA"/>
</dbReference>
<dbReference type="Pfam" id="PF14111">
    <property type="entry name" value="DUF4283"/>
    <property type="match status" value="1"/>
</dbReference>
<accession>A0A822XXV5</accession>
<sequence>MGAYEHENRSKIAQAININELKGKKDLESKWALCLFSKFLGEEEPLKVVIEKAQDWKLESKTDIRTIGNDFFLFSFTSKADYKEILTKGPWIINGKYFIFVQWKVGFNPLREKARG</sequence>
<reference evidence="2 3" key="1">
    <citation type="journal article" date="2020" name="Mol. Biol. Evol.">
        <title>Distinct Expression and Methylation Patterns for Genes with Different Fates following a Single Whole-Genome Duplication in Flowering Plants.</title>
        <authorList>
            <person name="Shi T."/>
            <person name="Rahmani R.S."/>
            <person name="Gugger P.F."/>
            <person name="Wang M."/>
            <person name="Li H."/>
            <person name="Zhang Y."/>
            <person name="Li Z."/>
            <person name="Wang Q."/>
            <person name="Van de Peer Y."/>
            <person name="Marchal K."/>
            <person name="Chen J."/>
        </authorList>
    </citation>
    <scope>NUCLEOTIDE SEQUENCE [LARGE SCALE GENOMIC DNA]</scope>
    <source>
        <tissue evidence="2">Leaf</tissue>
    </source>
</reference>
<comment type="caution">
    <text evidence="2">The sequence shown here is derived from an EMBL/GenBank/DDBJ whole genome shotgun (WGS) entry which is preliminary data.</text>
</comment>
<protein>
    <recommendedName>
        <fullName evidence="1">DUF4283 domain-containing protein</fullName>
    </recommendedName>
</protein>
<feature type="domain" description="DUF4283" evidence="1">
    <location>
        <begin position="28"/>
        <end position="109"/>
    </location>
</feature>
<proteinExistence type="predicted"/>
<dbReference type="PANTHER" id="PTHR31286">
    <property type="entry name" value="GLYCINE-RICH CELL WALL STRUCTURAL PROTEIN 1.8-LIKE"/>
    <property type="match status" value="1"/>
</dbReference>
<dbReference type="AlphaFoldDB" id="A0A822XXV5"/>
<dbReference type="Proteomes" id="UP000607653">
    <property type="component" value="Unassembled WGS sequence"/>
</dbReference>